<comment type="subcellular location">
    <subcellularLocation>
        <location evidence="1">Cell envelope</location>
    </subcellularLocation>
</comment>
<evidence type="ECO:0000313" key="9">
    <source>
        <dbReference type="EMBL" id="MFC0524433.1"/>
    </source>
</evidence>
<feature type="domain" description="YknX-like barrel-sandwich hybrid" evidence="6">
    <location>
        <begin position="59"/>
        <end position="210"/>
    </location>
</feature>
<dbReference type="InterPro" id="IPR058637">
    <property type="entry name" value="YknX-like_C"/>
</dbReference>
<dbReference type="PANTHER" id="PTHR32347:SF14">
    <property type="entry name" value="EFFLUX SYSTEM COMPONENT YKNX-RELATED"/>
    <property type="match status" value="1"/>
</dbReference>
<organism evidence="9 10">
    <name type="scientific">Pontibacillus salicampi</name>
    <dbReference type="NCBI Taxonomy" id="1449801"/>
    <lineage>
        <taxon>Bacteria</taxon>
        <taxon>Bacillati</taxon>
        <taxon>Bacillota</taxon>
        <taxon>Bacilli</taxon>
        <taxon>Bacillales</taxon>
        <taxon>Bacillaceae</taxon>
        <taxon>Pontibacillus</taxon>
    </lineage>
</organism>
<reference evidence="9 10" key="1">
    <citation type="submission" date="2024-09" db="EMBL/GenBank/DDBJ databases">
        <authorList>
            <person name="Sun Q."/>
            <person name="Mori K."/>
        </authorList>
    </citation>
    <scope>NUCLEOTIDE SEQUENCE [LARGE SCALE GENOMIC DNA]</scope>
    <source>
        <strain evidence="9 10">NCAIM B.02529</strain>
    </source>
</reference>
<proteinExistence type="inferred from homology"/>
<comment type="similarity">
    <text evidence="2">Belongs to the membrane fusion protein (MFP) (TC 8.A.1) family.</text>
</comment>
<evidence type="ECO:0000313" key="10">
    <source>
        <dbReference type="Proteomes" id="UP001589836"/>
    </source>
</evidence>
<evidence type="ECO:0000259" key="7">
    <source>
        <dbReference type="Pfam" id="PF25989"/>
    </source>
</evidence>
<dbReference type="InterPro" id="IPR058639">
    <property type="entry name" value="BSH_YknX-like"/>
</dbReference>
<keyword evidence="3 4" id="KW-0175">Coiled coil</keyword>
<dbReference type="InterPro" id="IPR058636">
    <property type="entry name" value="Beta-barrel_YknX"/>
</dbReference>
<name>A0ABV6LQB3_9BACI</name>
<dbReference type="NCBIfam" id="TIGR01730">
    <property type="entry name" value="RND_mfp"/>
    <property type="match status" value="1"/>
</dbReference>
<dbReference type="Gene3D" id="2.40.30.170">
    <property type="match status" value="1"/>
</dbReference>
<feature type="domain" description="YknX-like beta-barrel" evidence="8">
    <location>
        <begin position="215"/>
        <end position="297"/>
    </location>
</feature>
<feature type="coiled-coil region" evidence="4">
    <location>
        <begin position="113"/>
        <end position="181"/>
    </location>
</feature>
<dbReference type="InterPro" id="IPR058638">
    <property type="entry name" value="HH_YknX-like"/>
</dbReference>
<sequence length="373" mass="41409">MKKGWIIAGVVALIIVVAGVGVYRQVSAESPSVSTVTMKEEKLSSTIMVPGTLEIKEKQIIYPTADQREIKDIPVKEGQAVKKDDVLITYENDQLEMEKEQNQNAINSSYLQINQVDKKIDRLNEKENELADQVGEEEASEQIEEQRDQLDYEKQMANNDLKQNLLQKEMLEKRKADLKVNSNISGTVLKKNEQQNATSMENADPIIYVANLSSMIVTGTLSEYDTLKVKDGQKVTISSDAYPDKTWEGKVATIGTLPEQSSQGLGNENQAVQYPVEVSVSSKSMELKPGFQLTMEIETESKQATTLPVTAVKQEGEENFVYLLKDGKASKQQVEIGLATGDKLEIIKGINKEDKVMEDPPSNVADGMEVKES</sequence>
<evidence type="ECO:0000256" key="1">
    <source>
        <dbReference type="ARBA" id="ARBA00004196"/>
    </source>
</evidence>
<evidence type="ECO:0000256" key="3">
    <source>
        <dbReference type="ARBA" id="ARBA00023054"/>
    </source>
</evidence>
<dbReference type="RefSeq" id="WP_377348406.1">
    <property type="nucleotide sequence ID" value="NZ_JBHLTP010000011.1"/>
</dbReference>
<dbReference type="EMBL" id="JBHLTP010000011">
    <property type="protein sequence ID" value="MFC0524433.1"/>
    <property type="molecule type" value="Genomic_DNA"/>
</dbReference>
<gene>
    <name evidence="9" type="ORF">ACFFGV_12735</name>
</gene>
<dbReference type="Pfam" id="PF25984">
    <property type="entry name" value="BSH_YknX"/>
    <property type="match status" value="1"/>
</dbReference>
<protein>
    <submittedName>
        <fullName evidence="9">Efflux RND transporter periplasmic adaptor subunit</fullName>
    </submittedName>
</protein>
<dbReference type="InterPro" id="IPR006143">
    <property type="entry name" value="RND_pump_MFP"/>
</dbReference>
<evidence type="ECO:0000259" key="8">
    <source>
        <dbReference type="Pfam" id="PF25990"/>
    </source>
</evidence>
<dbReference type="Pfam" id="PF25989">
    <property type="entry name" value="YknX_C"/>
    <property type="match status" value="1"/>
</dbReference>
<dbReference type="PANTHER" id="PTHR32347">
    <property type="entry name" value="EFFLUX SYSTEM COMPONENT YKNX-RELATED"/>
    <property type="match status" value="1"/>
</dbReference>
<feature type="domain" description="YknX-like C-terminal permuted SH3-like" evidence="7">
    <location>
        <begin position="304"/>
        <end position="371"/>
    </location>
</feature>
<dbReference type="Gene3D" id="2.40.420.20">
    <property type="match status" value="1"/>
</dbReference>
<keyword evidence="10" id="KW-1185">Reference proteome</keyword>
<dbReference type="Proteomes" id="UP001589836">
    <property type="component" value="Unassembled WGS sequence"/>
</dbReference>
<evidence type="ECO:0000256" key="2">
    <source>
        <dbReference type="ARBA" id="ARBA00009477"/>
    </source>
</evidence>
<comment type="caution">
    <text evidence="9">The sequence shown here is derived from an EMBL/GenBank/DDBJ whole genome shotgun (WGS) entry which is preliminary data.</text>
</comment>
<dbReference type="Pfam" id="PF25990">
    <property type="entry name" value="Beta-barrel_YknX"/>
    <property type="match status" value="1"/>
</dbReference>
<dbReference type="Pfam" id="PF25982">
    <property type="entry name" value="HH_YknX"/>
    <property type="match status" value="1"/>
</dbReference>
<dbReference type="InterPro" id="IPR050465">
    <property type="entry name" value="UPF0194_transport"/>
</dbReference>
<accession>A0ABV6LQB3</accession>
<evidence type="ECO:0000256" key="4">
    <source>
        <dbReference type="SAM" id="Coils"/>
    </source>
</evidence>
<evidence type="ECO:0000259" key="5">
    <source>
        <dbReference type="Pfam" id="PF25982"/>
    </source>
</evidence>
<dbReference type="Gene3D" id="2.40.50.100">
    <property type="match status" value="1"/>
</dbReference>
<evidence type="ECO:0000259" key="6">
    <source>
        <dbReference type="Pfam" id="PF25984"/>
    </source>
</evidence>
<feature type="domain" description="YknX-like alpha-helical hairpin" evidence="5">
    <location>
        <begin position="93"/>
        <end position="176"/>
    </location>
</feature>